<gene>
    <name evidence="22" type="ORF">BEMITA_LOCUS7111</name>
</gene>
<dbReference type="PANTHER" id="PTHR46420:SF1">
    <property type="entry name" value="BETA-1,4-GLUCURONYLTRANSFERASE 1"/>
    <property type="match status" value="1"/>
</dbReference>
<name>A0A9P0A908_BEMTA</name>
<keyword evidence="15" id="KW-0464">Manganese</keyword>
<dbReference type="AlphaFoldDB" id="A0A9P0A908"/>
<dbReference type="GO" id="GO:0035269">
    <property type="term" value="P:protein O-linked glycosylation via mannose"/>
    <property type="evidence" value="ECO:0007669"/>
    <property type="project" value="TreeGrafter"/>
</dbReference>
<evidence type="ECO:0000256" key="5">
    <source>
        <dbReference type="ARBA" id="ARBA00017962"/>
    </source>
</evidence>
<dbReference type="KEGG" id="btab:109033418"/>
<evidence type="ECO:0000256" key="2">
    <source>
        <dbReference type="ARBA" id="ARBA00004323"/>
    </source>
</evidence>
<comment type="catalytic activity">
    <reaction evidence="20">
        <text>3-O-[beta-D-Xyl-(1-&gt;4)-Rib-ol-P-Rib-ol-P-3-beta-D-GalNAc-(1-&gt;3)-beta-D-GlcNAc-(1-&gt;4)-(O-6-P-alpha-D-Man)]-Thr-[protein] + UDP-alpha-D-glucuronate = 3-O-[beta-D-GlcA-(1-&gt;3)-beta-D-Xyl-(1-&gt;4)-Rib-ol-P-Rib-ol-P-3-beta-D-GalNAc-(1-&gt;3)-beta-D-GlcNAc-(1-&gt;4)-(O-6-P-alpha-D-Man)]-Thr-[protein] + UDP + H(+)</text>
        <dbReference type="Rhea" id="RHEA:46860"/>
        <dbReference type="Rhea" id="RHEA-COMP:15023"/>
        <dbReference type="Rhea" id="RHEA-COMP:17482"/>
        <dbReference type="ChEBI" id="CHEBI:15378"/>
        <dbReference type="ChEBI" id="CHEBI:58052"/>
        <dbReference type="ChEBI" id="CHEBI:58223"/>
        <dbReference type="ChEBI" id="CHEBI:142405"/>
        <dbReference type="ChEBI" id="CHEBI:177336"/>
    </reaction>
</comment>
<comment type="similarity">
    <text evidence="4">Belongs to the glycosyltransferase 49 family.</text>
</comment>
<evidence type="ECO:0000256" key="19">
    <source>
        <dbReference type="ARBA" id="ARBA00033291"/>
    </source>
</evidence>
<evidence type="ECO:0000256" key="6">
    <source>
        <dbReference type="ARBA" id="ARBA00022676"/>
    </source>
</evidence>
<evidence type="ECO:0000256" key="16">
    <source>
        <dbReference type="ARBA" id="ARBA00030723"/>
    </source>
</evidence>
<evidence type="ECO:0000256" key="4">
    <source>
        <dbReference type="ARBA" id="ARBA00008539"/>
    </source>
</evidence>
<evidence type="ECO:0000256" key="7">
    <source>
        <dbReference type="ARBA" id="ARBA00022679"/>
    </source>
</evidence>
<evidence type="ECO:0000256" key="15">
    <source>
        <dbReference type="ARBA" id="ARBA00023211"/>
    </source>
</evidence>
<dbReference type="GO" id="GO:0015020">
    <property type="term" value="F:glucuronosyltransferase activity"/>
    <property type="evidence" value="ECO:0007669"/>
    <property type="project" value="InterPro"/>
</dbReference>
<keyword evidence="6" id="KW-0328">Glycosyltransferase</keyword>
<evidence type="ECO:0000256" key="12">
    <source>
        <dbReference type="ARBA" id="ARBA00023034"/>
    </source>
</evidence>
<keyword evidence="12" id="KW-0333">Golgi apparatus</keyword>
<dbReference type="InterPro" id="IPR043189">
    <property type="entry name" value="B4GAT1"/>
</dbReference>
<dbReference type="InterPro" id="IPR029044">
    <property type="entry name" value="Nucleotide-diphossugar_trans"/>
</dbReference>
<sequence>MASLPVLGHKRNHICGTAIIQVGCRLWNVSVISVLFLTICNIIITVRLFNATYRCSVENKPRKHSFFPESRYLPRPTLSTSTSRSEFFQTAASATGSAPGLGSGAGVFHVSLELGRWDESRKYKMLDAALVGEKYINASSSFSVCLATQSSVEKLGSLPQVAHHWIGPMSVALFAAGDEEFALLQGYVKYLRRCFVPISERVAFHVLFPGSRMPSNSSAAPRTEGLDCLRPEKELARLLKWRSAELKSWRMRNPYPQNVLRNLARKNCHTDYVFLLDVDVIPSRDLAQGLDAFLRRSPRCPRCAYVVPTYEIDNRAHFPKNKPDLIRLVRKGLAQPFHHKIFIYNQYATNFSRWENEESQNTDVHISHDVTNFEFLYEPFYVAPDDVPPHNEKFIGYGYTRNTQVYEMFVAGYKFKVLSPVFTCHWGLEKKHKWPPWRERQNYANRAIFEVFKREIFARYQKDPLNMIKRAPTVSRIAVSKFRSKT</sequence>
<evidence type="ECO:0000256" key="13">
    <source>
        <dbReference type="ARBA" id="ARBA00023136"/>
    </source>
</evidence>
<dbReference type="Gene3D" id="3.90.550.10">
    <property type="entry name" value="Spore Coat Polysaccharide Biosynthesis Protein SpsA, Chain A"/>
    <property type="match status" value="1"/>
</dbReference>
<protein>
    <recommendedName>
        <fullName evidence="5">Beta-1,4-glucuronyltransferase 1</fullName>
    </recommendedName>
    <alternativeName>
        <fullName evidence="16">I-beta-1,3-N-acetylglucosaminyltransferase</fullName>
    </alternativeName>
    <alternativeName>
        <fullName evidence="19">N-acetyllactosaminide beta-1,3-N-acetylglucosaminyltransferase</fullName>
    </alternativeName>
    <alternativeName>
        <fullName evidence="17">Poly-N-acetyllactosamine extension enzyme</fullName>
    </alternativeName>
    <alternativeName>
        <fullName evidence="18">UDP-GlcNAc:betaGal beta-1,3-N-acetylglucosaminyltransferase 1</fullName>
    </alternativeName>
</protein>
<comment type="subcellular location">
    <subcellularLocation>
        <location evidence="2">Golgi apparatus membrane</location>
        <topology evidence="2">Single-pass type II membrane protein</topology>
    </subcellularLocation>
</comment>
<evidence type="ECO:0000256" key="8">
    <source>
        <dbReference type="ARBA" id="ARBA00022692"/>
    </source>
</evidence>
<reference evidence="22" key="1">
    <citation type="submission" date="2021-12" db="EMBL/GenBank/DDBJ databases">
        <authorList>
            <person name="King R."/>
        </authorList>
    </citation>
    <scope>NUCLEOTIDE SEQUENCE</scope>
</reference>
<proteinExistence type="inferred from homology"/>
<keyword evidence="10" id="KW-0735">Signal-anchor</keyword>
<dbReference type="Pfam" id="PF13896">
    <property type="entry name" value="Glyco_transf_49"/>
    <property type="match status" value="1"/>
</dbReference>
<comment type="pathway">
    <text evidence="3">Protein modification; protein glycosylation.</text>
</comment>
<organism evidence="22 23">
    <name type="scientific">Bemisia tabaci</name>
    <name type="common">Sweetpotato whitefly</name>
    <name type="synonym">Aleurodes tabaci</name>
    <dbReference type="NCBI Taxonomy" id="7038"/>
    <lineage>
        <taxon>Eukaryota</taxon>
        <taxon>Metazoa</taxon>
        <taxon>Ecdysozoa</taxon>
        <taxon>Arthropoda</taxon>
        <taxon>Hexapoda</taxon>
        <taxon>Insecta</taxon>
        <taxon>Pterygota</taxon>
        <taxon>Neoptera</taxon>
        <taxon>Paraneoptera</taxon>
        <taxon>Hemiptera</taxon>
        <taxon>Sternorrhyncha</taxon>
        <taxon>Aleyrodoidea</taxon>
        <taxon>Aleyrodidae</taxon>
        <taxon>Aleyrodinae</taxon>
        <taxon>Bemisia</taxon>
    </lineage>
</organism>
<dbReference type="Proteomes" id="UP001152759">
    <property type="component" value="Chromosome 4"/>
</dbReference>
<keyword evidence="14" id="KW-0325">Glycoprotein</keyword>
<evidence type="ECO:0000256" key="20">
    <source>
        <dbReference type="ARBA" id="ARBA00047852"/>
    </source>
</evidence>
<evidence type="ECO:0000256" key="14">
    <source>
        <dbReference type="ARBA" id="ARBA00023180"/>
    </source>
</evidence>
<evidence type="ECO:0000256" key="10">
    <source>
        <dbReference type="ARBA" id="ARBA00022968"/>
    </source>
</evidence>
<accession>A0A9P0A908</accession>
<evidence type="ECO:0000313" key="22">
    <source>
        <dbReference type="EMBL" id="CAH0388179.1"/>
    </source>
</evidence>
<evidence type="ECO:0000256" key="17">
    <source>
        <dbReference type="ARBA" id="ARBA00032175"/>
    </source>
</evidence>
<evidence type="ECO:0000313" key="23">
    <source>
        <dbReference type="Proteomes" id="UP001152759"/>
    </source>
</evidence>
<keyword evidence="11 21" id="KW-1133">Transmembrane helix</keyword>
<comment type="cofactor">
    <cofactor evidence="1">
        <name>Mn(2+)</name>
        <dbReference type="ChEBI" id="CHEBI:29035"/>
    </cofactor>
</comment>
<evidence type="ECO:0000256" key="11">
    <source>
        <dbReference type="ARBA" id="ARBA00022989"/>
    </source>
</evidence>
<keyword evidence="7" id="KW-0808">Transferase</keyword>
<evidence type="ECO:0000256" key="18">
    <source>
        <dbReference type="ARBA" id="ARBA00032181"/>
    </source>
</evidence>
<keyword evidence="23" id="KW-1185">Reference proteome</keyword>
<evidence type="ECO:0000256" key="1">
    <source>
        <dbReference type="ARBA" id="ARBA00001936"/>
    </source>
</evidence>
<keyword evidence="9" id="KW-0479">Metal-binding</keyword>
<dbReference type="GO" id="GO:0046872">
    <property type="term" value="F:metal ion binding"/>
    <property type="evidence" value="ECO:0007669"/>
    <property type="project" value="UniProtKB-KW"/>
</dbReference>
<feature type="transmembrane region" description="Helical" evidence="21">
    <location>
        <begin position="26"/>
        <end position="49"/>
    </location>
</feature>
<evidence type="ECO:0000256" key="3">
    <source>
        <dbReference type="ARBA" id="ARBA00004922"/>
    </source>
</evidence>
<dbReference type="PANTHER" id="PTHR46420">
    <property type="entry name" value="BETA-1,4-GLUCURONYLTRANSFERASE 1"/>
    <property type="match status" value="1"/>
</dbReference>
<dbReference type="EMBL" id="OU963865">
    <property type="protein sequence ID" value="CAH0388179.1"/>
    <property type="molecule type" value="Genomic_DNA"/>
</dbReference>
<evidence type="ECO:0000256" key="21">
    <source>
        <dbReference type="SAM" id="Phobius"/>
    </source>
</evidence>
<evidence type="ECO:0000256" key="9">
    <source>
        <dbReference type="ARBA" id="ARBA00022723"/>
    </source>
</evidence>
<keyword evidence="13 21" id="KW-0472">Membrane</keyword>
<keyword evidence="8 21" id="KW-0812">Transmembrane</keyword>
<dbReference type="GO" id="GO:0000139">
    <property type="term" value="C:Golgi membrane"/>
    <property type="evidence" value="ECO:0007669"/>
    <property type="project" value="UniProtKB-SubCell"/>
</dbReference>